<reference evidence="1 2" key="1">
    <citation type="journal article" date="2015" name="Genome Announc.">
        <title>Complete genome sequences for 59 burkholderia isolates, both pathogenic and near neighbor.</title>
        <authorList>
            <person name="Johnson S.L."/>
            <person name="Bishop-Lilly K.A."/>
            <person name="Ladner J.T."/>
            <person name="Daligault H.E."/>
            <person name="Davenport K.W."/>
            <person name="Jaissle J."/>
            <person name="Frey K.G."/>
            <person name="Koroleva G.I."/>
            <person name="Bruce D.C."/>
            <person name="Coyne S.R."/>
            <person name="Broomall S.M."/>
            <person name="Li P.E."/>
            <person name="Teshima H."/>
            <person name="Gibbons H.S."/>
            <person name="Palacios G.F."/>
            <person name="Rosenzweig C.N."/>
            <person name="Redden C.L."/>
            <person name="Xu Y."/>
            <person name="Minogue T.D."/>
            <person name="Chain P.S."/>
        </authorList>
    </citation>
    <scope>NUCLEOTIDE SEQUENCE [LARGE SCALE GENOMIC DNA]</scope>
    <source>
        <strain evidence="1 2">ATCC BAA-463</strain>
    </source>
</reference>
<dbReference type="Proteomes" id="UP000032614">
    <property type="component" value="Chromosome 3"/>
</dbReference>
<accession>A0AAU8SSF0</accession>
<evidence type="ECO:0008006" key="3">
    <source>
        <dbReference type="Google" id="ProtNLM"/>
    </source>
</evidence>
<dbReference type="KEGG" id="bfn:OI25_7691"/>
<protein>
    <recommendedName>
        <fullName evidence="3">DUF2917 domain-containing protein</fullName>
    </recommendedName>
</protein>
<evidence type="ECO:0000313" key="1">
    <source>
        <dbReference type="EMBL" id="AJZ56627.1"/>
    </source>
</evidence>
<name>A0AAU8SSF0_9BURK</name>
<proteinExistence type="predicted"/>
<dbReference type="AlphaFoldDB" id="A0AAU8SSF0"/>
<organism evidence="1 2">
    <name type="scientific">Paraburkholderia fungorum</name>
    <dbReference type="NCBI Taxonomy" id="134537"/>
    <lineage>
        <taxon>Bacteria</taxon>
        <taxon>Pseudomonadati</taxon>
        <taxon>Pseudomonadota</taxon>
        <taxon>Betaproteobacteria</taxon>
        <taxon>Burkholderiales</taxon>
        <taxon>Burkholderiaceae</taxon>
        <taxon>Paraburkholderia</taxon>
    </lineage>
</organism>
<gene>
    <name evidence="1" type="ORF">OI25_7691</name>
</gene>
<evidence type="ECO:0000313" key="2">
    <source>
        <dbReference type="Proteomes" id="UP000032614"/>
    </source>
</evidence>
<sequence length="98" mass="11176">MFSCVSVLHRQHFPMRGGSTRLSEVDLKFRKRDWLVEATQWFSPGDHAAVEQRNGAWSIATAEGWSDVHPGDWVITSSDGSVHRISNQLFYDLYEPLA</sequence>
<dbReference type="EMBL" id="CP010025">
    <property type="protein sequence ID" value="AJZ56627.1"/>
    <property type="molecule type" value="Genomic_DNA"/>
</dbReference>